<dbReference type="SUPFAM" id="SSF56784">
    <property type="entry name" value="HAD-like"/>
    <property type="match status" value="1"/>
</dbReference>
<dbReference type="PANTHER" id="PTHR10000:SF8">
    <property type="entry name" value="HAD SUPERFAMILY HYDROLASE-LIKE, TYPE 3"/>
    <property type="match status" value="1"/>
</dbReference>
<protein>
    <submittedName>
        <fullName evidence="1">Phosphatase M6_Spy0533</fullName>
    </submittedName>
</protein>
<sequence>MLGLICIDVDGTLVGTGNTVREDVWAALADARARGVRLAICSGRPAVGNALQYAKRLDPDGWHIFQNGASIVKADTGESLSQPFPKDKLPELLALARQKDWLLEVYTDTEFGITKRGDFAERHAALLGLPYEPREPETLTGTVVRVQWVVPYADTEAVMSGPHEGLDFHPAGSPVMPDANFISVTAAGISKGSAIKRVAEGYGLDLSRVMAVGDGENDVSSLKVVGYPVAMGNAEPALKAVAKEVVAGVDEGGLREAVELALRL</sequence>
<keyword evidence="2" id="KW-1185">Reference proteome</keyword>
<accession>A0ABP9V6Z0</accession>
<evidence type="ECO:0000313" key="2">
    <source>
        <dbReference type="Proteomes" id="UP001458946"/>
    </source>
</evidence>
<dbReference type="EMBL" id="BAABRN010000005">
    <property type="protein sequence ID" value="GAA5500986.1"/>
    <property type="molecule type" value="Genomic_DNA"/>
</dbReference>
<comment type="caution">
    <text evidence="1">The sequence shown here is derived from an EMBL/GenBank/DDBJ whole genome shotgun (WGS) entry which is preliminary data.</text>
</comment>
<dbReference type="InterPro" id="IPR000150">
    <property type="entry name" value="Cof"/>
</dbReference>
<dbReference type="PROSITE" id="PS01229">
    <property type="entry name" value="COF_2"/>
    <property type="match status" value="1"/>
</dbReference>
<dbReference type="NCBIfam" id="TIGR00099">
    <property type="entry name" value="Cof-subfamily"/>
    <property type="match status" value="1"/>
</dbReference>
<dbReference type="Gene3D" id="3.30.1240.10">
    <property type="match status" value="1"/>
</dbReference>
<organism evidence="1 2">
    <name type="scientific">Deinococcus xinjiangensis</name>
    <dbReference type="NCBI Taxonomy" id="457454"/>
    <lineage>
        <taxon>Bacteria</taxon>
        <taxon>Thermotogati</taxon>
        <taxon>Deinococcota</taxon>
        <taxon>Deinococci</taxon>
        <taxon>Deinococcales</taxon>
        <taxon>Deinococcaceae</taxon>
        <taxon>Deinococcus</taxon>
    </lineage>
</organism>
<dbReference type="InterPro" id="IPR006379">
    <property type="entry name" value="HAD-SF_hydro_IIB"/>
</dbReference>
<dbReference type="Pfam" id="PF08282">
    <property type="entry name" value="Hydrolase_3"/>
    <property type="match status" value="1"/>
</dbReference>
<reference evidence="1 2" key="1">
    <citation type="submission" date="2024-02" db="EMBL/GenBank/DDBJ databases">
        <title>Deinococcus xinjiangensis NBRC 107630.</title>
        <authorList>
            <person name="Ichikawa N."/>
            <person name="Katano-Makiyama Y."/>
            <person name="Hidaka K."/>
        </authorList>
    </citation>
    <scope>NUCLEOTIDE SEQUENCE [LARGE SCALE GENOMIC DNA]</scope>
    <source>
        <strain evidence="1 2">NBRC 107630</strain>
    </source>
</reference>
<name>A0ABP9V6Z0_9DEIO</name>
<evidence type="ECO:0000313" key="1">
    <source>
        <dbReference type="EMBL" id="GAA5500986.1"/>
    </source>
</evidence>
<dbReference type="NCBIfam" id="TIGR01484">
    <property type="entry name" value="HAD-SF-IIB"/>
    <property type="match status" value="1"/>
</dbReference>
<dbReference type="Gene3D" id="3.40.50.1000">
    <property type="entry name" value="HAD superfamily/HAD-like"/>
    <property type="match status" value="1"/>
</dbReference>
<gene>
    <name evidence="1" type="ORF">Dxin01_00714</name>
</gene>
<dbReference type="InterPro" id="IPR036412">
    <property type="entry name" value="HAD-like_sf"/>
</dbReference>
<dbReference type="InterPro" id="IPR023214">
    <property type="entry name" value="HAD_sf"/>
</dbReference>
<dbReference type="Proteomes" id="UP001458946">
    <property type="component" value="Unassembled WGS sequence"/>
</dbReference>
<dbReference type="PANTHER" id="PTHR10000">
    <property type="entry name" value="PHOSPHOSERINE PHOSPHATASE"/>
    <property type="match status" value="1"/>
</dbReference>
<dbReference type="RefSeq" id="WP_353540962.1">
    <property type="nucleotide sequence ID" value="NZ_BAABRN010000005.1"/>
</dbReference>
<proteinExistence type="predicted"/>